<feature type="region of interest" description="Disordered" evidence="9">
    <location>
        <begin position="301"/>
        <end position="325"/>
    </location>
</feature>
<dbReference type="SUPFAM" id="SSF47226">
    <property type="entry name" value="Histidine-containing phosphotransfer domain, HPT domain"/>
    <property type="match status" value="2"/>
</dbReference>
<evidence type="ECO:0000256" key="1">
    <source>
        <dbReference type="ARBA" id="ARBA00000085"/>
    </source>
</evidence>
<keyword evidence="5" id="KW-0418">Kinase</keyword>
<dbReference type="InterPro" id="IPR004358">
    <property type="entry name" value="Sig_transdc_His_kin-like_C"/>
</dbReference>
<dbReference type="Gene3D" id="2.30.30.40">
    <property type="entry name" value="SH3 Domains"/>
    <property type="match status" value="1"/>
</dbReference>
<dbReference type="InterPro" id="IPR036890">
    <property type="entry name" value="HATPase_C_sf"/>
</dbReference>
<dbReference type="SUPFAM" id="SSF55874">
    <property type="entry name" value="ATPase domain of HSP90 chaperone/DNA topoisomerase II/histidine kinase"/>
    <property type="match status" value="1"/>
</dbReference>
<dbReference type="SMART" id="SM00387">
    <property type="entry name" value="HATPase_c"/>
    <property type="match status" value="1"/>
</dbReference>
<evidence type="ECO:0000256" key="2">
    <source>
        <dbReference type="ARBA" id="ARBA00012438"/>
    </source>
</evidence>
<protein>
    <recommendedName>
        <fullName evidence="2">histidine kinase</fullName>
        <ecNumber evidence="2">2.7.13.3</ecNumber>
    </recommendedName>
</protein>
<dbReference type="Pfam" id="PF02518">
    <property type="entry name" value="HATPase_c"/>
    <property type="match status" value="1"/>
</dbReference>
<dbReference type="SUPFAM" id="SSF50341">
    <property type="entry name" value="CheW-like"/>
    <property type="match status" value="1"/>
</dbReference>
<dbReference type="SUPFAM" id="SSF52172">
    <property type="entry name" value="CheY-like"/>
    <property type="match status" value="1"/>
</dbReference>
<evidence type="ECO:0000256" key="6">
    <source>
        <dbReference type="PROSITE-ProRule" id="PRU00110"/>
    </source>
</evidence>
<dbReference type="InterPro" id="IPR008207">
    <property type="entry name" value="Sig_transdc_His_kin_Hpt_dom"/>
</dbReference>
<dbReference type="GO" id="GO:0005524">
    <property type="term" value="F:ATP binding"/>
    <property type="evidence" value="ECO:0007669"/>
    <property type="project" value="UniProtKB-KW"/>
</dbReference>
<feature type="domain" description="HPt" evidence="12">
    <location>
        <begin position="163"/>
        <end position="267"/>
    </location>
</feature>
<dbReference type="InterPro" id="IPR004105">
    <property type="entry name" value="CheA-like_dim"/>
</dbReference>
<dbReference type="InterPro" id="IPR001789">
    <property type="entry name" value="Sig_transdc_resp-reg_receiver"/>
</dbReference>
<evidence type="ECO:0000313" key="13">
    <source>
        <dbReference type="EMBL" id="GEM84671.1"/>
    </source>
</evidence>
<evidence type="ECO:0000256" key="4">
    <source>
        <dbReference type="ARBA" id="ARBA00022679"/>
    </source>
</evidence>
<organism evidence="13 14">
    <name type="scientific">Meiothermus hypogaeus NBRC 106114</name>
    <dbReference type="NCBI Taxonomy" id="1227553"/>
    <lineage>
        <taxon>Bacteria</taxon>
        <taxon>Thermotogati</taxon>
        <taxon>Deinococcota</taxon>
        <taxon>Deinococci</taxon>
        <taxon>Thermales</taxon>
        <taxon>Thermaceae</taxon>
        <taxon>Meiothermus</taxon>
    </lineage>
</organism>
<evidence type="ECO:0000256" key="5">
    <source>
        <dbReference type="ARBA" id="ARBA00022777"/>
    </source>
</evidence>
<evidence type="ECO:0000259" key="12">
    <source>
        <dbReference type="PROSITE" id="PS50894"/>
    </source>
</evidence>
<keyword evidence="8" id="KW-0175">Coiled coil</keyword>
<feature type="modified residue" description="Phosphohistidine" evidence="6">
    <location>
        <position position="210"/>
    </location>
</feature>
<dbReference type="InterPro" id="IPR036061">
    <property type="entry name" value="CheW-like_dom_sf"/>
</dbReference>
<dbReference type="PRINTS" id="PR00344">
    <property type="entry name" value="BCTRLSENSOR"/>
</dbReference>
<dbReference type="PROSITE" id="PS50109">
    <property type="entry name" value="HIS_KIN"/>
    <property type="match status" value="1"/>
</dbReference>
<dbReference type="InterPro" id="IPR005467">
    <property type="entry name" value="His_kinase_dom"/>
</dbReference>
<comment type="catalytic activity">
    <reaction evidence="1">
        <text>ATP + protein L-histidine = ADP + protein N-phospho-L-histidine.</text>
        <dbReference type="EC" id="2.7.13.3"/>
    </reaction>
</comment>
<sequence length="922" mass="100932">MSAVTTPDLLQSFLDEAWETVVVFEQAAEFLAIQRHEPLVVMAHRLKGSAGLYGFPQTSNLGALAERILEAAPHYTQSQQAKVIEFMGQVTAVLTTALENIAIHGEEGRVGLELGRLGAAELIRELTALNPDAFVRETPEPTEEVASLSLSPKAGVVEELQGFYKQNAEFWEFFAPETLENLDQVGNILASLQSGDETGEHLRALFRAMHTVKGAAYSVGCKPIGALAHQLEDLMVEVREGQRTWSHEIAQVMLEGAQVLGKMIVVAEDKDPQAAQSLNDQLFELQSHLALLLGREAPVRPEAQAAPAATTPAATAPARRARPSSTASVRVSLERLDALLNLAGETLVARSRLELLAQRFEEMDNLLETARQRLLRTTTDFENRYLNPRLSLAQEAQNPGQSPQAQSTLGKTVQELFSELEFDRYDDLNILARSIQEMTSDLAEVRSSLSEQIKAFRQETEQFEKLSQSLREEVSRARLIPIGRFYQRLTRQIQQIAGEKPVQIQFQGEQVEIDSVLLDGLSEALIHLVNNAIIHGLESPEERRAKGKEAQGTLTIRTLQQRNTLVLEISDDGRGIDLEAVKRKAVEKGLLTQEQVEALRPEEAVQLIFISGLSTAEVVSDVAGRGVGMDAVAATIRRLRGDLTVETRHGLGTTVRLRVPQNLVVSDILLLQTGGQVIALPRESLLTLLTASAGQQEVIYEDSPIPIKTLSTLLGLPPVAQEEYDLAVVEGRGGALVALAVERFIGLQQALVKPLSAPLSELPHLMGATIAPSGEVILVLSPSGLLSLDTAMPFHTRIESASTRRLPVLLVDDSLSVRKVVAQMLRKAGHQVVTAADGQEALELLEQQPFQAVVTDLEMPRMSGFELLEEVRRRPNLAHLPIAVLTTRASSKHRDLAVELGANAYLTKPADEVELDRFLQGV</sequence>
<keyword evidence="4" id="KW-0808">Transferase</keyword>
<dbReference type="SMART" id="SM00073">
    <property type="entry name" value="HPT"/>
    <property type="match status" value="1"/>
</dbReference>
<feature type="domain" description="Histidine kinase" evidence="10">
    <location>
        <begin position="433"/>
        <end position="663"/>
    </location>
</feature>
<proteinExistence type="predicted"/>
<dbReference type="CDD" id="cd00088">
    <property type="entry name" value="HPT"/>
    <property type="match status" value="1"/>
</dbReference>
<feature type="domain" description="Response regulatory" evidence="11">
    <location>
        <begin position="807"/>
        <end position="922"/>
    </location>
</feature>
<evidence type="ECO:0000256" key="8">
    <source>
        <dbReference type="SAM" id="Coils"/>
    </source>
</evidence>
<dbReference type="InterPro" id="IPR051315">
    <property type="entry name" value="Bact_Chemotaxis_CheA"/>
</dbReference>
<dbReference type="Pfam" id="PF02895">
    <property type="entry name" value="H-kinase_dim"/>
    <property type="match status" value="1"/>
</dbReference>
<dbReference type="PANTHER" id="PTHR43395">
    <property type="entry name" value="SENSOR HISTIDINE KINASE CHEA"/>
    <property type="match status" value="1"/>
</dbReference>
<dbReference type="Gene3D" id="1.10.287.560">
    <property type="entry name" value="Histidine kinase CheA-like, homodimeric domain"/>
    <property type="match status" value="1"/>
</dbReference>
<evidence type="ECO:0000259" key="10">
    <source>
        <dbReference type="PROSITE" id="PS50109"/>
    </source>
</evidence>
<evidence type="ECO:0000313" key="14">
    <source>
        <dbReference type="Proteomes" id="UP000321197"/>
    </source>
</evidence>
<dbReference type="SMART" id="SM01231">
    <property type="entry name" value="H-kinase_dim"/>
    <property type="match status" value="1"/>
</dbReference>
<keyword evidence="3 7" id="KW-0597">Phosphoprotein</keyword>
<feature type="coiled-coil region" evidence="8">
    <location>
        <begin position="446"/>
        <end position="473"/>
    </location>
</feature>
<dbReference type="RefSeq" id="WP_119342150.1">
    <property type="nucleotide sequence ID" value="NZ_BJXL01000119.1"/>
</dbReference>
<dbReference type="CDD" id="cd17546">
    <property type="entry name" value="REC_hyHK_CKI1_RcsC-like"/>
    <property type="match status" value="1"/>
</dbReference>
<dbReference type="OrthoDB" id="9803176at2"/>
<dbReference type="SUPFAM" id="SSF47384">
    <property type="entry name" value="Homodimeric domain of signal transducing histidine kinase"/>
    <property type="match status" value="1"/>
</dbReference>
<dbReference type="GO" id="GO:0005737">
    <property type="term" value="C:cytoplasm"/>
    <property type="evidence" value="ECO:0007669"/>
    <property type="project" value="InterPro"/>
</dbReference>
<dbReference type="Pfam" id="PF00072">
    <property type="entry name" value="Response_reg"/>
    <property type="match status" value="1"/>
</dbReference>
<dbReference type="Gene3D" id="3.30.565.10">
    <property type="entry name" value="Histidine kinase-like ATPase, C-terminal domain"/>
    <property type="match status" value="1"/>
</dbReference>
<dbReference type="Proteomes" id="UP000321197">
    <property type="component" value="Unassembled WGS sequence"/>
</dbReference>
<dbReference type="InterPro" id="IPR037006">
    <property type="entry name" value="CheA-like_homodim_sf"/>
</dbReference>
<dbReference type="Pfam" id="PF01584">
    <property type="entry name" value="CheW"/>
    <property type="match status" value="1"/>
</dbReference>
<gene>
    <name evidence="13" type="ORF">MHY01S_28370</name>
</gene>
<comment type="caution">
    <text evidence="13">The sequence shown here is derived from an EMBL/GenBank/DDBJ whole genome shotgun (WGS) entry which is preliminary data.</text>
</comment>
<dbReference type="InterPro" id="IPR003594">
    <property type="entry name" value="HATPase_dom"/>
</dbReference>
<dbReference type="Gene3D" id="1.20.120.160">
    <property type="entry name" value="HPT domain"/>
    <property type="match status" value="2"/>
</dbReference>
<dbReference type="AlphaFoldDB" id="A0A511R4Y0"/>
<dbReference type="SMART" id="SM00260">
    <property type="entry name" value="CheW"/>
    <property type="match status" value="1"/>
</dbReference>
<dbReference type="InterPro" id="IPR002545">
    <property type="entry name" value="CheW-lke_dom"/>
</dbReference>
<dbReference type="SMART" id="SM00448">
    <property type="entry name" value="REC"/>
    <property type="match status" value="1"/>
</dbReference>
<feature type="modified residue" description="Phosphohistidine" evidence="6">
    <location>
        <position position="44"/>
    </location>
</feature>
<dbReference type="GO" id="GO:0000155">
    <property type="term" value="F:phosphorelay sensor kinase activity"/>
    <property type="evidence" value="ECO:0007669"/>
    <property type="project" value="InterPro"/>
</dbReference>
<feature type="domain" description="HPt" evidence="12">
    <location>
        <begin position="2"/>
        <end position="101"/>
    </location>
</feature>
<dbReference type="GO" id="GO:0006935">
    <property type="term" value="P:chemotaxis"/>
    <property type="evidence" value="ECO:0007669"/>
    <property type="project" value="UniProtKB-KW"/>
</dbReference>
<evidence type="ECO:0000256" key="3">
    <source>
        <dbReference type="ARBA" id="ARBA00022553"/>
    </source>
</evidence>
<accession>A0A511R4Y0</accession>
<evidence type="ECO:0000256" key="9">
    <source>
        <dbReference type="SAM" id="MobiDB-lite"/>
    </source>
</evidence>
<name>A0A511R4Y0_9DEIN</name>
<dbReference type="EC" id="2.7.13.3" evidence="2"/>
<dbReference type="InterPro" id="IPR036097">
    <property type="entry name" value="HisK_dim/P_sf"/>
</dbReference>
<dbReference type="Pfam" id="PF01627">
    <property type="entry name" value="Hpt"/>
    <property type="match status" value="2"/>
</dbReference>
<evidence type="ECO:0000259" key="11">
    <source>
        <dbReference type="PROSITE" id="PS50110"/>
    </source>
</evidence>
<feature type="modified residue" description="4-aspartylphosphate" evidence="7">
    <location>
        <position position="856"/>
    </location>
</feature>
<dbReference type="InterPro" id="IPR036641">
    <property type="entry name" value="HPT_dom_sf"/>
</dbReference>
<evidence type="ECO:0000256" key="7">
    <source>
        <dbReference type="PROSITE-ProRule" id="PRU00169"/>
    </source>
</evidence>
<dbReference type="PROSITE" id="PS50110">
    <property type="entry name" value="RESPONSE_REGULATORY"/>
    <property type="match status" value="1"/>
</dbReference>
<dbReference type="EMBL" id="BJXL01000119">
    <property type="protein sequence ID" value="GEM84671.1"/>
    <property type="molecule type" value="Genomic_DNA"/>
</dbReference>
<dbReference type="PROSITE" id="PS50894">
    <property type="entry name" value="HPT"/>
    <property type="match status" value="2"/>
</dbReference>
<reference evidence="13 14" key="1">
    <citation type="submission" date="2019-07" db="EMBL/GenBank/DDBJ databases">
        <title>Whole genome shotgun sequence of Meiothermus hypogaeus NBRC 106114.</title>
        <authorList>
            <person name="Hosoyama A."/>
            <person name="Uohara A."/>
            <person name="Ohji S."/>
            <person name="Ichikawa N."/>
        </authorList>
    </citation>
    <scope>NUCLEOTIDE SEQUENCE [LARGE SCALE GENOMIC DNA]</scope>
    <source>
        <strain evidence="13 14">NBRC 106114</strain>
    </source>
</reference>
<dbReference type="PANTHER" id="PTHR43395:SF1">
    <property type="entry name" value="CHEMOTAXIS PROTEIN CHEA"/>
    <property type="match status" value="1"/>
</dbReference>
<dbReference type="FunFam" id="3.30.565.10:FF:000016">
    <property type="entry name" value="Chemotaxis protein CheA, putative"/>
    <property type="match status" value="1"/>
</dbReference>
<dbReference type="InterPro" id="IPR011006">
    <property type="entry name" value="CheY-like_superfamily"/>
</dbReference>
<dbReference type="Gene3D" id="3.40.50.2300">
    <property type="match status" value="1"/>
</dbReference>